<dbReference type="Proteomes" id="UP000282957">
    <property type="component" value="Unassembled WGS sequence"/>
</dbReference>
<evidence type="ECO:0000256" key="1">
    <source>
        <dbReference type="SAM" id="MobiDB-lite"/>
    </source>
</evidence>
<accession>A0A437MJZ9</accession>
<comment type="caution">
    <text evidence="2">The sequence shown here is derived from an EMBL/GenBank/DDBJ whole genome shotgun (WGS) entry which is preliminary data.</text>
</comment>
<feature type="compositionally biased region" description="Low complexity" evidence="1">
    <location>
        <begin position="1"/>
        <end position="18"/>
    </location>
</feature>
<name>A0A437MJZ9_9PROT</name>
<gene>
    <name evidence="2" type="ORF">EOD42_08955</name>
</gene>
<reference evidence="2 3" key="1">
    <citation type="submission" date="2019-01" db="EMBL/GenBank/DDBJ databases">
        <authorList>
            <person name="Chen W.-M."/>
        </authorList>
    </citation>
    <scope>NUCLEOTIDE SEQUENCE [LARGE SCALE GENOMIC DNA]</scope>
    <source>
        <strain evidence="2 3">CCP-6</strain>
    </source>
</reference>
<evidence type="ECO:0000313" key="2">
    <source>
        <dbReference type="EMBL" id="RVT98004.1"/>
    </source>
</evidence>
<dbReference type="EMBL" id="SACL01000002">
    <property type="protein sequence ID" value="RVT98004.1"/>
    <property type="molecule type" value="Genomic_DNA"/>
</dbReference>
<proteinExistence type="predicted"/>
<keyword evidence="3" id="KW-1185">Reference proteome</keyword>
<evidence type="ECO:0000313" key="3">
    <source>
        <dbReference type="Proteomes" id="UP000282957"/>
    </source>
</evidence>
<organism evidence="2 3">
    <name type="scientific">Rhodovarius crocodyli</name>
    <dbReference type="NCBI Taxonomy" id="1979269"/>
    <lineage>
        <taxon>Bacteria</taxon>
        <taxon>Pseudomonadati</taxon>
        <taxon>Pseudomonadota</taxon>
        <taxon>Alphaproteobacteria</taxon>
        <taxon>Acetobacterales</taxon>
        <taxon>Roseomonadaceae</taxon>
        <taxon>Rhodovarius</taxon>
    </lineage>
</organism>
<sequence length="59" mass="6052">MCARPRAARRPSAGRAGHAAGGAGTALARLRSPDPRLTGWPSAPGRDRRPRPPAAGRSA</sequence>
<protein>
    <submittedName>
        <fullName evidence="2">Uncharacterized protein</fullName>
    </submittedName>
</protein>
<dbReference type="AlphaFoldDB" id="A0A437MJZ9"/>
<feature type="region of interest" description="Disordered" evidence="1">
    <location>
        <begin position="1"/>
        <end position="59"/>
    </location>
</feature>